<gene>
    <name evidence="1" type="ORF">HZF06_13300</name>
</gene>
<dbReference type="AlphaFoldDB" id="A0A7D6VNN4"/>
<sequence>MKFNINKLSTVINEDFSGNYKAFATEINVNSTTVYRILTGRSNAGEKFIANFMLFCNSKKYKFEDFIFLR</sequence>
<reference evidence="1 2" key="1">
    <citation type="submission" date="2020-07" db="EMBL/GenBank/DDBJ databases">
        <title>Electron transfer.</title>
        <authorList>
            <person name="Huang L."/>
            <person name="Liu X."/>
            <person name="Zhou S."/>
        </authorList>
    </citation>
    <scope>NUCLEOTIDE SEQUENCE [LARGE SCALE GENOMIC DNA]</scope>
    <source>
        <strain evidence="1 2">Lx1</strain>
    </source>
</reference>
<name>A0A7D6VNN4_9CLOT</name>
<dbReference type="RefSeq" id="WP_181600534.1">
    <property type="nucleotide sequence ID" value="NZ_CP059378.1"/>
</dbReference>
<dbReference type="KEGG" id="cint:HZF06_13300"/>
<dbReference type="EMBL" id="CP059378">
    <property type="protein sequence ID" value="QLY78068.1"/>
    <property type="molecule type" value="Genomic_DNA"/>
</dbReference>
<proteinExistence type="predicted"/>
<protein>
    <recommendedName>
        <fullName evidence="3">XRE family transcriptional regulator</fullName>
    </recommendedName>
</protein>
<organism evidence="1 2">
    <name type="scientific">Clostridium intestinale</name>
    <dbReference type="NCBI Taxonomy" id="36845"/>
    <lineage>
        <taxon>Bacteria</taxon>
        <taxon>Bacillati</taxon>
        <taxon>Bacillota</taxon>
        <taxon>Clostridia</taxon>
        <taxon>Eubacteriales</taxon>
        <taxon>Clostridiaceae</taxon>
        <taxon>Clostridium</taxon>
    </lineage>
</organism>
<evidence type="ECO:0000313" key="2">
    <source>
        <dbReference type="Proteomes" id="UP000512286"/>
    </source>
</evidence>
<evidence type="ECO:0000313" key="1">
    <source>
        <dbReference type="EMBL" id="QLY78068.1"/>
    </source>
</evidence>
<evidence type="ECO:0008006" key="3">
    <source>
        <dbReference type="Google" id="ProtNLM"/>
    </source>
</evidence>
<dbReference type="Proteomes" id="UP000512286">
    <property type="component" value="Chromosome"/>
</dbReference>
<accession>A0A7D6VNN4</accession>